<reference evidence="2 3" key="1">
    <citation type="submission" date="2018-11" db="EMBL/GenBank/DDBJ databases">
        <title>Aerococcus sp. SJQ22, whole genome shotgun sequence.</title>
        <authorList>
            <person name="Sun L."/>
            <person name="Gao X."/>
            <person name="Chen W."/>
            <person name="Huang K."/>
        </authorList>
    </citation>
    <scope>NUCLEOTIDE SEQUENCE [LARGE SCALE GENOMIC DNA]</scope>
    <source>
        <strain evidence="2 3">SJQ22</strain>
    </source>
</reference>
<evidence type="ECO:0000313" key="3">
    <source>
        <dbReference type="Proteomes" id="UP000273977"/>
    </source>
</evidence>
<organism evidence="2 3">
    <name type="scientific">Aerococcus agrisoli</name>
    <dbReference type="NCBI Taxonomy" id="2487350"/>
    <lineage>
        <taxon>Bacteria</taxon>
        <taxon>Bacillati</taxon>
        <taxon>Bacillota</taxon>
        <taxon>Bacilli</taxon>
        <taxon>Lactobacillales</taxon>
        <taxon>Aerococcaceae</taxon>
        <taxon>Aerococcus</taxon>
    </lineage>
</organism>
<comment type="caution">
    <text evidence="2">The sequence shown here is derived from an EMBL/GenBank/DDBJ whole genome shotgun (WGS) entry which is preliminary data.</text>
</comment>
<dbReference type="PROSITE" id="PS50965">
    <property type="entry name" value="NERD"/>
    <property type="match status" value="1"/>
</dbReference>
<name>A0A3N4GD16_9LACT</name>
<dbReference type="InterPro" id="IPR011528">
    <property type="entry name" value="NERD"/>
</dbReference>
<sequence length="306" mass="35844">MFTYIFCKGVISLQSNDKLLQLNLLVLRNGFLDKYQLDSRHYILSGLLGEALFSDFVSRYGHKSWAIYSDYWFNYGKRMQADFLLVTSERWLVVEVKHYDGRFEYKGNECYLNDKLMDDNYLLAMDLRVKKIRHMAQELNQDIVVEGLFVFIHENSEAKVHLDYALDFDVKLRNELKGFLSQLKRTDNRQLSDGHLRKVDAVLDKYRVKNPFLPKPIKQEDWAGLTKGINCCTCDSFDLAYRHKTVICNDCGAIERKDAAILRMAEQVRILFYGEDYAVTGARVYELCDKRISINAIHKVLRDSRK</sequence>
<keyword evidence="3" id="KW-1185">Reference proteome</keyword>
<feature type="domain" description="NERD" evidence="1">
    <location>
        <begin position="45"/>
        <end position="158"/>
    </location>
</feature>
<evidence type="ECO:0000259" key="1">
    <source>
        <dbReference type="PROSITE" id="PS50965"/>
    </source>
</evidence>
<dbReference type="Pfam" id="PF08378">
    <property type="entry name" value="NERD"/>
    <property type="match status" value="1"/>
</dbReference>
<dbReference type="Proteomes" id="UP000273977">
    <property type="component" value="Unassembled WGS sequence"/>
</dbReference>
<dbReference type="EMBL" id="RKMG01000010">
    <property type="protein sequence ID" value="RPA60699.1"/>
    <property type="molecule type" value="Genomic_DNA"/>
</dbReference>
<gene>
    <name evidence="2" type="ORF">EF384_04445</name>
</gene>
<dbReference type="AlphaFoldDB" id="A0A3N4GD16"/>
<accession>A0A3N4GD16</accession>
<protein>
    <submittedName>
        <fullName evidence="2">NERD domain-containing protein</fullName>
    </submittedName>
</protein>
<proteinExistence type="predicted"/>
<evidence type="ECO:0000313" key="2">
    <source>
        <dbReference type="EMBL" id="RPA60699.1"/>
    </source>
</evidence>